<name>A0A2I7SHV2_9FLAO</name>
<gene>
    <name evidence="4" type="ORF">C1A40_08165</name>
</gene>
<dbReference type="OrthoDB" id="9771071at2"/>
<evidence type="ECO:0000259" key="3">
    <source>
        <dbReference type="Pfam" id="PF01103"/>
    </source>
</evidence>
<reference evidence="5" key="1">
    <citation type="submission" date="2018-01" db="EMBL/GenBank/DDBJ databases">
        <title>Complete genome of Tamlana sp. UJ94.</title>
        <authorList>
            <person name="Jung J."/>
            <person name="Chung D."/>
            <person name="Bae S.S."/>
            <person name="Baek K."/>
        </authorList>
    </citation>
    <scope>NUCLEOTIDE SEQUENCE [LARGE SCALE GENOMIC DNA]</scope>
    <source>
        <strain evidence="5">UJ94</strain>
    </source>
</reference>
<evidence type="ECO:0000313" key="4">
    <source>
        <dbReference type="EMBL" id="AUS05444.1"/>
    </source>
</evidence>
<keyword evidence="5" id="KW-1185">Reference proteome</keyword>
<dbReference type="Proteomes" id="UP000236592">
    <property type="component" value="Chromosome"/>
</dbReference>
<dbReference type="InterPro" id="IPR000184">
    <property type="entry name" value="Bac_surfAg_D15"/>
</dbReference>
<protein>
    <recommendedName>
        <fullName evidence="3">Bacterial surface antigen (D15) domain-containing protein</fullName>
    </recommendedName>
</protein>
<evidence type="ECO:0000256" key="2">
    <source>
        <dbReference type="ARBA" id="ARBA00023136"/>
    </source>
</evidence>
<proteinExistence type="predicted"/>
<accession>A0A2I7SHV2</accession>
<dbReference type="RefSeq" id="WP_102995474.1">
    <property type="nucleotide sequence ID" value="NZ_CP025938.1"/>
</dbReference>
<dbReference type="GO" id="GO:0019867">
    <property type="term" value="C:outer membrane"/>
    <property type="evidence" value="ECO:0007669"/>
    <property type="project" value="InterPro"/>
</dbReference>
<sequence>MKRHIFLSLLICSISIIAQHDSTIHRKKTDSTKHESKFDQFNKKAEAFFKKFPVPIYSHLPEAGNIYGLTKFNILQLSQKDTISKPSKLSELFTLSSRGQINASISTELIFKENNRVVEAYINYKKQPDYIFGIGNNVKREDVEEIQLESIKFFSTYMFRFNKYFYVGVPINFSSYFNIETEPDSFLIRDKVTGLDGGIALGTGLAFSYDSRDNRYNPQQGTYVMTYILTNPKFLGSTYQFSKYEIDARKYFNPWLNHIIAIQATTSNTPGNTPFYGSRAKVGGF</sequence>
<dbReference type="AlphaFoldDB" id="A0A2I7SHV2"/>
<keyword evidence="2" id="KW-0472">Membrane</keyword>
<feature type="domain" description="Bacterial surface antigen (D15)" evidence="3">
    <location>
        <begin position="132"/>
        <end position="259"/>
    </location>
</feature>
<evidence type="ECO:0000313" key="5">
    <source>
        <dbReference type="Proteomes" id="UP000236592"/>
    </source>
</evidence>
<organism evidence="4 5">
    <name type="scientific">Pseudotamlana carrageenivorans</name>
    <dbReference type="NCBI Taxonomy" id="2069432"/>
    <lineage>
        <taxon>Bacteria</taxon>
        <taxon>Pseudomonadati</taxon>
        <taxon>Bacteroidota</taxon>
        <taxon>Flavobacteriia</taxon>
        <taxon>Flavobacteriales</taxon>
        <taxon>Flavobacteriaceae</taxon>
        <taxon>Pseudotamlana</taxon>
    </lineage>
</organism>
<dbReference type="KEGG" id="taj:C1A40_08165"/>
<evidence type="ECO:0000256" key="1">
    <source>
        <dbReference type="ARBA" id="ARBA00004370"/>
    </source>
</evidence>
<comment type="subcellular location">
    <subcellularLocation>
        <location evidence="1">Membrane</location>
    </subcellularLocation>
</comment>
<dbReference type="EMBL" id="CP025938">
    <property type="protein sequence ID" value="AUS05444.1"/>
    <property type="molecule type" value="Genomic_DNA"/>
</dbReference>
<dbReference type="Gene3D" id="2.40.160.50">
    <property type="entry name" value="membrane protein fhac: a member of the omp85/tpsb transporter family"/>
    <property type="match status" value="1"/>
</dbReference>
<dbReference type="Pfam" id="PF01103">
    <property type="entry name" value="Omp85"/>
    <property type="match status" value="1"/>
</dbReference>